<dbReference type="InterPro" id="IPR000232">
    <property type="entry name" value="HSF_DNA-bd"/>
</dbReference>
<dbReference type="Gene3D" id="1.10.10.10">
    <property type="entry name" value="Winged helix-like DNA-binding domain superfamily/Winged helix DNA-binding domain"/>
    <property type="match status" value="1"/>
</dbReference>
<keyword evidence="8" id="KW-0539">Nucleus</keyword>
<evidence type="ECO:0000259" key="10">
    <source>
        <dbReference type="SMART" id="SM00415"/>
    </source>
</evidence>
<dbReference type="EMBL" id="CAMGYJ010000005">
    <property type="protein sequence ID" value="CAI0417742.1"/>
    <property type="molecule type" value="Genomic_DNA"/>
</dbReference>
<evidence type="ECO:0000313" key="12">
    <source>
        <dbReference type="Proteomes" id="UP001154282"/>
    </source>
</evidence>
<comment type="subcellular location">
    <subcellularLocation>
        <location evidence="1">Nucleus</location>
    </subcellularLocation>
</comment>
<gene>
    <name evidence="11" type="ORF">LITE_LOCUS17422</name>
</gene>
<keyword evidence="7" id="KW-0804">Transcription</keyword>
<evidence type="ECO:0000256" key="2">
    <source>
        <dbReference type="ARBA" id="ARBA00011233"/>
    </source>
</evidence>
<dbReference type="GO" id="GO:0006357">
    <property type="term" value="P:regulation of transcription by RNA polymerase II"/>
    <property type="evidence" value="ECO:0007669"/>
    <property type="project" value="TreeGrafter"/>
</dbReference>
<dbReference type="Proteomes" id="UP001154282">
    <property type="component" value="Unassembled WGS sequence"/>
</dbReference>
<proteinExistence type="inferred from homology"/>
<organism evidence="11 12">
    <name type="scientific">Linum tenue</name>
    <dbReference type="NCBI Taxonomy" id="586396"/>
    <lineage>
        <taxon>Eukaryota</taxon>
        <taxon>Viridiplantae</taxon>
        <taxon>Streptophyta</taxon>
        <taxon>Embryophyta</taxon>
        <taxon>Tracheophyta</taxon>
        <taxon>Spermatophyta</taxon>
        <taxon>Magnoliopsida</taxon>
        <taxon>eudicotyledons</taxon>
        <taxon>Gunneridae</taxon>
        <taxon>Pentapetalae</taxon>
        <taxon>rosids</taxon>
        <taxon>fabids</taxon>
        <taxon>Malpighiales</taxon>
        <taxon>Linaceae</taxon>
        <taxon>Linum</taxon>
    </lineage>
</organism>
<dbReference type="PANTHER" id="PTHR10015:SF332">
    <property type="entry name" value="HEAT STRESS TRANSCRIPTION FACTOR C-1"/>
    <property type="match status" value="1"/>
</dbReference>
<evidence type="ECO:0000256" key="1">
    <source>
        <dbReference type="ARBA" id="ARBA00004123"/>
    </source>
</evidence>
<evidence type="ECO:0000256" key="8">
    <source>
        <dbReference type="ARBA" id="ARBA00023242"/>
    </source>
</evidence>
<keyword evidence="6" id="KW-0238">DNA-binding</keyword>
<evidence type="ECO:0000256" key="3">
    <source>
        <dbReference type="ARBA" id="ARBA00022553"/>
    </source>
</evidence>
<evidence type="ECO:0000313" key="11">
    <source>
        <dbReference type="EMBL" id="CAI0417742.1"/>
    </source>
</evidence>
<dbReference type="GO" id="GO:0003700">
    <property type="term" value="F:DNA-binding transcription factor activity"/>
    <property type="evidence" value="ECO:0007669"/>
    <property type="project" value="InterPro"/>
</dbReference>
<evidence type="ECO:0000256" key="6">
    <source>
        <dbReference type="ARBA" id="ARBA00023125"/>
    </source>
</evidence>
<protein>
    <recommendedName>
        <fullName evidence="10">HSF-type DNA-binding domain-containing protein</fullName>
    </recommendedName>
</protein>
<dbReference type="GO" id="GO:0034605">
    <property type="term" value="P:cellular response to heat"/>
    <property type="evidence" value="ECO:0007669"/>
    <property type="project" value="TreeGrafter"/>
</dbReference>
<comment type="caution">
    <text evidence="11">The sequence shown here is derived from an EMBL/GenBank/DDBJ whole genome shotgun (WGS) entry which is preliminary data.</text>
</comment>
<dbReference type="PRINTS" id="PR00056">
    <property type="entry name" value="HSFDOMAIN"/>
</dbReference>
<accession>A0AAV0K6M4</accession>
<evidence type="ECO:0000256" key="9">
    <source>
        <dbReference type="RuleBase" id="RU004020"/>
    </source>
</evidence>
<evidence type="ECO:0000256" key="5">
    <source>
        <dbReference type="ARBA" id="ARBA00023016"/>
    </source>
</evidence>
<dbReference type="GO" id="GO:0005634">
    <property type="term" value="C:nucleus"/>
    <property type="evidence" value="ECO:0007669"/>
    <property type="project" value="UniProtKB-SubCell"/>
</dbReference>
<dbReference type="AlphaFoldDB" id="A0AAV0K6M4"/>
<comment type="similarity">
    <text evidence="9">Belongs to the HSF family.</text>
</comment>
<sequence>MKARKEEELFLTVYGMEGNNAVHGETITNTIATFVMKTYQMVNDPLMDNLISWGKANNSFLVVDPLDLSKRILPAFFKHNNFSSFVRQLYTYVGFKKVDPYRWEFVSRWFLRGHKHLLRKIVRWKQCKGSMLIEDFMMEGNEEMAMEIGRLKQEQRSMEIGEASGRDEQAIKGFFFNL</sequence>
<dbReference type="Pfam" id="PF00447">
    <property type="entry name" value="HSF_DNA-bind"/>
    <property type="match status" value="1"/>
</dbReference>
<name>A0AAV0K6M4_9ROSI</name>
<dbReference type="SMART" id="SM00415">
    <property type="entry name" value="HSF"/>
    <property type="match status" value="1"/>
</dbReference>
<dbReference type="GO" id="GO:0000978">
    <property type="term" value="F:RNA polymerase II cis-regulatory region sequence-specific DNA binding"/>
    <property type="evidence" value="ECO:0007669"/>
    <property type="project" value="TreeGrafter"/>
</dbReference>
<dbReference type="InterPro" id="IPR036388">
    <property type="entry name" value="WH-like_DNA-bd_sf"/>
</dbReference>
<reference evidence="11" key="1">
    <citation type="submission" date="2022-08" db="EMBL/GenBank/DDBJ databases">
        <authorList>
            <person name="Gutierrez-Valencia J."/>
        </authorList>
    </citation>
    <scope>NUCLEOTIDE SEQUENCE</scope>
</reference>
<keyword evidence="12" id="KW-1185">Reference proteome</keyword>
<keyword evidence="4" id="KW-0805">Transcription regulation</keyword>
<dbReference type="PANTHER" id="PTHR10015">
    <property type="entry name" value="HEAT SHOCK TRANSCRIPTION FACTOR"/>
    <property type="match status" value="1"/>
</dbReference>
<dbReference type="InterPro" id="IPR036390">
    <property type="entry name" value="WH_DNA-bd_sf"/>
</dbReference>
<keyword evidence="5" id="KW-0346">Stress response</keyword>
<dbReference type="FunFam" id="1.10.10.10:FF:000037">
    <property type="entry name" value="Heat stress transcription factor B-4"/>
    <property type="match status" value="1"/>
</dbReference>
<dbReference type="SUPFAM" id="SSF46785">
    <property type="entry name" value="Winged helix' DNA-binding domain"/>
    <property type="match status" value="1"/>
</dbReference>
<evidence type="ECO:0000256" key="4">
    <source>
        <dbReference type="ARBA" id="ARBA00023015"/>
    </source>
</evidence>
<evidence type="ECO:0000256" key="7">
    <source>
        <dbReference type="ARBA" id="ARBA00023163"/>
    </source>
</evidence>
<feature type="domain" description="HSF-type DNA-binding" evidence="10">
    <location>
        <begin position="30"/>
        <end position="124"/>
    </location>
</feature>
<keyword evidence="3" id="KW-0597">Phosphoprotein</keyword>
<comment type="subunit">
    <text evidence="2">Homotrimer.</text>
</comment>